<proteinExistence type="predicted"/>
<comment type="caution">
    <text evidence="8">The sequence shown here is derived from an EMBL/GenBank/DDBJ whole genome shotgun (WGS) entry which is preliminary data.</text>
</comment>
<dbReference type="GO" id="GO:0005634">
    <property type="term" value="C:nucleus"/>
    <property type="evidence" value="ECO:0007669"/>
    <property type="project" value="TreeGrafter"/>
</dbReference>
<feature type="compositionally biased region" description="Basic residues" evidence="6">
    <location>
        <begin position="267"/>
        <end position="279"/>
    </location>
</feature>
<dbReference type="GO" id="GO:0008270">
    <property type="term" value="F:zinc ion binding"/>
    <property type="evidence" value="ECO:0007669"/>
    <property type="project" value="UniProtKB-KW"/>
</dbReference>
<organism evidence="8 9">
    <name type="scientific">Synaphobranchus kaupii</name>
    <name type="common">Kaup's arrowtooth eel</name>
    <dbReference type="NCBI Taxonomy" id="118154"/>
    <lineage>
        <taxon>Eukaryota</taxon>
        <taxon>Metazoa</taxon>
        <taxon>Chordata</taxon>
        <taxon>Craniata</taxon>
        <taxon>Vertebrata</taxon>
        <taxon>Euteleostomi</taxon>
        <taxon>Actinopterygii</taxon>
        <taxon>Neopterygii</taxon>
        <taxon>Teleostei</taxon>
        <taxon>Anguilliformes</taxon>
        <taxon>Synaphobranchidae</taxon>
        <taxon>Synaphobranchus</taxon>
    </lineage>
</organism>
<feature type="region of interest" description="Disordered" evidence="6">
    <location>
        <begin position="137"/>
        <end position="182"/>
    </location>
</feature>
<keyword evidence="1" id="KW-0479">Metal-binding</keyword>
<dbReference type="GO" id="GO:0000981">
    <property type="term" value="F:DNA-binding transcription factor activity, RNA polymerase II-specific"/>
    <property type="evidence" value="ECO:0007669"/>
    <property type="project" value="TreeGrafter"/>
</dbReference>
<protein>
    <recommendedName>
        <fullName evidence="7">BTB domain-containing protein</fullName>
    </recommendedName>
</protein>
<dbReference type="InterPro" id="IPR000210">
    <property type="entry name" value="BTB/POZ_dom"/>
</dbReference>
<keyword evidence="3" id="KW-0863">Zinc-finger</keyword>
<dbReference type="Gene3D" id="3.30.710.10">
    <property type="entry name" value="Potassium Channel Kv1.1, Chain A"/>
    <property type="match status" value="1"/>
</dbReference>
<accession>A0A9Q1FHV2</accession>
<keyword evidence="4" id="KW-0862">Zinc</keyword>
<dbReference type="OrthoDB" id="10261408at2759"/>
<feature type="region of interest" description="Disordered" evidence="6">
    <location>
        <begin position="213"/>
        <end position="344"/>
    </location>
</feature>
<evidence type="ECO:0000256" key="1">
    <source>
        <dbReference type="ARBA" id="ARBA00022723"/>
    </source>
</evidence>
<dbReference type="Pfam" id="PF00651">
    <property type="entry name" value="BTB"/>
    <property type="match status" value="1"/>
</dbReference>
<evidence type="ECO:0000259" key="7">
    <source>
        <dbReference type="PROSITE" id="PS50097"/>
    </source>
</evidence>
<keyword evidence="9" id="KW-1185">Reference proteome</keyword>
<dbReference type="PANTHER" id="PTHR24394">
    <property type="entry name" value="ZINC FINGER PROTEIN"/>
    <property type="match status" value="1"/>
</dbReference>
<keyword evidence="2" id="KW-0677">Repeat</keyword>
<keyword evidence="5" id="KW-0539">Nucleus</keyword>
<evidence type="ECO:0000256" key="5">
    <source>
        <dbReference type="ARBA" id="ARBA00023242"/>
    </source>
</evidence>
<dbReference type="PANTHER" id="PTHR24394:SF51">
    <property type="entry name" value="ZINC FINGER AND BTB DOMAIN-CONTAINING 25"/>
    <property type="match status" value="1"/>
</dbReference>
<feature type="compositionally biased region" description="Gly residues" evidence="6">
    <location>
        <begin position="282"/>
        <end position="300"/>
    </location>
</feature>
<dbReference type="Proteomes" id="UP001152622">
    <property type="component" value="Chromosome 5"/>
</dbReference>
<evidence type="ECO:0000256" key="4">
    <source>
        <dbReference type="ARBA" id="ARBA00022833"/>
    </source>
</evidence>
<dbReference type="InterPro" id="IPR011333">
    <property type="entry name" value="SKP1/BTB/POZ_sf"/>
</dbReference>
<feature type="compositionally biased region" description="Gly residues" evidence="6">
    <location>
        <begin position="311"/>
        <end position="335"/>
    </location>
</feature>
<dbReference type="EMBL" id="JAINUF010000005">
    <property type="protein sequence ID" value="KAJ8359151.1"/>
    <property type="molecule type" value="Genomic_DNA"/>
</dbReference>
<feature type="compositionally biased region" description="Gly residues" evidence="6">
    <location>
        <begin position="145"/>
        <end position="159"/>
    </location>
</feature>
<evidence type="ECO:0000256" key="3">
    <source>
        <dbReference type="ARBA" id="ARBA00022771"/>
    </source>
</evidence>
<dbReference type="SMART" id="SM00225">
    <property type="entry name" value="BTB"/>
    <property type="match status" value="1"/>
</dbReference>
<dbReference type="AlphaFoldDB" id="A0A9Q1FHV2"/>
<dbReference type="PROSITE" id="PS50097">
    <property type="entry name" value="BTB"/>
    <property type="match status" value="1"/>
</dbReference>
<evidence type="ECO:0000313" key="9">
    <source>
        <dbReference type="Proteomes" id="UP001152622"/>
    </source>
</evidence>
<reference evidence="8" key="1">
    <citation type="journal article" date="2023" name="Science">
        <title>Genome structures resolve the early diversification of teleost fishes.</title>
        <authorList>
            <person name="Parey E."/>
            <person name="Louis A."/>
            <person name="Montfort J."/>
            <person name="Bouchez O."/>
            <person name="Roques C."/>
            <person name="Iampietro C."/>
            <person name="Lluch J."/>
            <person name="Castinel A."/>
            <person name="Donnadieu C."/>
            <person name="Desvignes T."/>
            <person name="Floi Bucao C."/>
            <person name="Jouanno E."/>
            <person name="Wen M."/>
            <person name="Mejri S."/>
            <person name="Dirks R."/>
            <person name="Jansen H."/>
            <person name="Henkel C."/>
            <person name="Chen W.J."/>
            <person name="Zahm M."/>
            <person name="Cabau C."/>
            <person name="Klopp C."/>
            <person name="Thompson A.W."/>
            <person name="Robinson-Rechavi M."/>
            <person name="Braasch I."/>
            <person name="Lecointre G."/>
            <person name="Bobe J."/>
            <person name="Postlethwait J.H."/>
            <person name="Berthelot C."/>
            <person name="Roest Crollius H."/>
            <person name="Guiguen Y."/>
        </authorList>
    </citation>
    <scope>NUCLEOTIDE SEQUENCE</scope>
    <source>
        <strain evidence="8">WJC10195</strain>
    </source>
</reference>
<dbReference type="SUPFAM" id="SSF54695">
    <property type="entry name" value="POZ domain"/>
    <property type="match status" value="1"/>
</dbReference>
<feature type="compositionally biased region" description="Acidic residues" evidence="6">
    <location>
        <begin position="213"/>
        <end position="223"/>
    </location>
</feature>
<gene>
    <name evidence="8" type="ORF">SKAU_G00156760</name>
</gene>
<feature type="domain" description="BTB" evidence="7">
    <location>
        <begin position="24"/>
        <end position="83"/>
    </location>
</feature>
<evidence type="ECO:0000256" key="6">
    <source>
        <dbReference type="SAM" id="MobiDB-lite"/>
    </source>
</evidence>
<evidence type="ECO:0000256" key="2">
    <source>
        <dbReference type="ARBA" id="ARBA00022737"/>
    </source>
</evidence>
<evidence type="ECO:0000313" key="8">
    <source>
        <dbReference type="EMBL" id="KAJ8359151.1"/>
    </source>
</evidence>
<name>A0A9Q1FHV2_SYNKA</name>
<sequence>MEVSSHSLFLLQQLNVQREFGFLCDCTVAIGNVYFKAHRAVLAAFSNYFKMIFIHQSSECIKIQPTDIQPDVFSYLLHIMYTGTGPKQQVEPSRLQEGIKFLHAYQLRLNPSDGSQDTAAQDALKMSNLYGIQISSQSAAKEGPGPKGAPGRGPGGGRSSGRSERSRAQPAPSTAPGGVLSDGCGGVELRRVSSVACGEDPVATVTVKQEQVEMEVSAEEEEGVSGAGATRSPALKSPSPSSRDSCETRQGLRGHFFAHATGCPPPRRPRWHRRGRRQPRGGVQGGAGGGGRAGGLGGAPPGREEPQLAGVGVGVRRPGGGAAAEPGPGGGAGGRAEGRRWRRR</sequence>